<evidence type="ECO:0000256" key="7">
    <source>
        <dbReference type="HAMAP-Rule" id="MF_01475"/>
    </source>
</evidence>
<evidence type="ECO:0000259" key="10">
    <source>
        <dbReference type="SMART" id="SM01416"/>
    </source>
</evidence>
<reference evidence="11 12" key="1">
    <citation type="submission" date="2018-07" db="EMBL/GenBank/DDBJ databases">
        <title>Genome sequences of Haloplanus salinus JCM 18368T.</title>
        <authorList>
            <person name="Kim Y.B."/>
            <person name="Roh S.W."/>
        </authorList>
    </citation>
    <scope>NUCLEOTIDE SEQUENCE [LARGE SCALE GENOMIC DNA]</scope>
    <source>
        <strain evidence="11 12">JCM 18368</strain>
    </source>
</reference>
<organism evidence="11 12">
    <name type="scientific">Haloplanus salinus</name>
    <dbReference type="NCBI Taxonomy" id="1126245"/>
    <lineage>
        <taxon>Archaea</taxon>
        <taxon>Methanobacteriati</taxon>
        <taxon>Methanobacteriota</taxon>
        <taxon>Stenosarchaea group</taxon>
        <taxon>Halobacteria</taxon>
        <taxon>Halobacteriales</taxon>
        <taxon>Haloferacaceae</taxon>
        <taxon>Haloplanus</taxon>
    </lineage>
</organism>
<comment type="subunit">
    <text evidence="2 7">Part of the 50S ribosomal subunit.</text>
</comment>
<comment type="caution">
    <text evidence="11">The sequence shown here is derived from an EMBL/GenBank/DDBJ whole genome shotgun (WGS) entry which is preliminary data.</text>
</comment>
<dbReference type="InterPro" id="IPR033936">
    <property type="entry name" value="Ribosomal_eL19_arc"/>
</dbReference>
<evidence type="ECO:0000256" key="8">
    <source>
        <dbReference type="RuleBase" id="RU000574"/>
    </source>
</evidence>
<evidence type="ECO:0000313" key="12">
    <source>
        <dbReference type="Proteomes" id="UP000252189"/>
    </source>
</evidence>
<sequence>MTDLSAQKRLAADVLDVGKDRVWFDPEAQSEIADAITREDIRDLVDEGTIQQKGSSNNSRGRARERADKQAYGHRTGAGSRRGTAGARENEKENWTSRIRAQRRRLRELRDDGPLDRTQYRELYNKAGGGEFDSVARLEAYIQNNYDVDVEVND</sequence>
<dbReference type="EMBL" id="QPHM01000001">
    <property type="protein sequence ID" value="RCU48075.1"/>
    <property type="molecule type" value="Genomic_DNA"/>
</dbReference>
<gene>
    <name evidence="7" type="primary">rpl19e</name>
    <name evidence="11" type="ORF">DU504_12645</name>
</gene>
<dbReference type="InterPro" id="IPR035970">
    <property type="entry name" value="60S_ribosomal_eL19_sf"/>
</dbReference>
<dbReference type="PROSITE" id="PS00526">
    <property type="entry name" value="RIBOSOMAL_L19E"/>
    <property type="match status" value="1"/>
</dbReference>
<dbReference type="HAMAP" id="MF_01475">
    <property type="entry name" value="Ribosomal_eL19"/>
    <property type="match status" value="1"/>
</dbReference>
<evidence type="ECO:0000256" key="1">
    <source>
        <dbReference type="ARBA" id="ARBA00011082"/>
    </source>
</evidence>
<dbReference type="SUPFAM" id="SSF48140">
    <property type="entry name" value="Ribosomal protein L19 (L19e)"/>
    <property type="match status" value="1"/>
</dbReference>
<protein>
    <recommendedName>
        <fullName evidence="7">Large ribosomal subunit protein eL19</fullName>
    </recommendedName>
</protein>
<dbReference type="InterPro" id="IPR015972">
    <property type="entry name" value="Ribosomal_eL19_dom1"/>
</dbReference>
<evidence type="ECO:0000256" key="4">
    <source>
        <dbReference type="ARBA" id="ARBA00022884"/>
    </source>
</evidence>
<keyword evidence="12" id="KW-1185">Reference proteome</keyword>
<dbReference type="Pfam" id="PF01280">
    <property type="entry name" value="Ribosomal_L19e"/>
    <property type="match status" value="1"/>
</dbReference>
<dbReference type="InterPro" id="IPR015973">
    <property type="entry name" value="Ribosomal_eL19_dom2"/>
</dbReference>
<dbReference type="GO" id="GO:0006412">
    <property type="term" value="P:translation"/>
    <property type="evidence" value="ECO:0007669"/>
    <property type="project" value="UniProtKB-UniRule"/>
</dbReference>
<accession>A0A368NEI4</accession>
<feature type="compositionally biased region" description="Low complexity" evidence="9">
    <location>
        <begin position="75"/>
        <end position="87"/>
    </location>
</feature>
<dbReference type="OrthoDB" id="11624at2157"/>
<dbReference type="NCBIfam" id="NF006343">
    <property type="entry name" value="PRK08570.1"/>
    <property type="match status" value="1"/>
</dbReference>
<dbReference type="Gene3D" id="1.20.5.560">
    <property type="entry name" value="Single Heli x bin"/>
    <property type="match status" value="1"/>
</dbReference>
<feature type="compositionally biased region" description="Basic and acidic residues" evidence="9">
    <location>
        <begin position="62"/>
        <end position="71"/>
    </location>
</feature>
<dbReference type="RefSeq" id="WP_114449690.1">
    <property type="nucleotide sequence ID" value="NZ_QPHM01000001.1"/>
</dbReference>
<dbReference type="SMART" id="SM01416">
    <property type="entry name" value="Ribosomal_L19e"/>
    <property type="match status" value="1"/>
</dbReference>
<feature type="compositionally biased region" description="Polar residues" evidence="9">
    <location>
        <begin position="49"/>
        <end position="60"/>
    </location>
</feature>
<evidence type="ECO:0000256" key="3">
    <source>
        <dbReference type="ARBA" id="ARBA00022730"/>
    </source>
</evidence>
<dbReference type="Gene3D" id="1.10.1650.10">
    <property type="match status" value="1"/>
</dbReference>
<evidence type="ECO:0000256" key="6">
    <source>
        <dbReference type="ARBA" id="ARBA00023274"/>
    </source>
</evidence>
<feature type="domain" description="Large ribosomal subunit protein eL19" evidence="10">
    <location>
        <begin position="3"/>
        <end position="146"/>
    </location>
</feature>
<dbReference type="GO" id="GO:0003735">
    <property type="term" value="F:structural constituent of ribosome"/>
    <property type="evidence" value="ECO:0007669"/>
    <property type="project" value="InterPro"/>
</dbReference>
<dbReference type="PANTHER" id="PTHR10722">
    <property type="entry name" value="60S RIBOSOMAL PROTEIN L19"/>
    <property type="match status" value="1"/>
</dbReference>
<dbReference type="CDD" id="cd01418">
    <property type="entry name" value="Ribosomal_L19e_A"/>
    <property type="match status" value="1"/>
</dbReference>
<comment type="similarity">
    <text evidence="1 7 8">Belongs to the eukaryotic ribosomal protein eL19 family.</text>
</comment>
<proteinExistence type="inferred from homology"/>
<dbReference type="AlphaFoldDB" id="A0A368NEI4"/>
<dbReference type="InterPro" id="IPR057260">
    <property type="entry name" value="Ribosomal_L19e_C"/>
</dbReference>
<dbReference type="InterPro" id="IPR000196">
    <property type="entry name" value="Ribosomal_eL19_dom"/>
</dbReference>
<dbReference type="InterPro" id="IPR015974">
    <property type="entry name" value="Ribosomal_eL19_dom3"/>
</dbReference>
<dbReference type="GO" id="GO:0070180">
    <property type="term" value="F:large ribosomal subunit rRNA binding"/>
    <property type="evidence" value="ECO:0007669"/>
    <property type="project" value="UniProtKB-UniRule"/>
</dbReference>
<dbReference type="FunFam" id="1.10.1650.10:FF:000001">
    <property type="entry name" value="Ribosomal protein L19"/>
    <property type="match status" value="1"/>
</dbReference>
<dbReference type="GO" id="GO:0022625">
    <property type="term" value="C:cytosolic large ribosomal subunit"/>
    <property type="evidence" value="ECO:0007669"/>
    <property type="project" value="InterPro"/>
</dbReference>
<dbReference type="Pfam" id="PF25476">
    <property type="entry name" value="Ribosomal_L19e_C"/>
    <property type="match status" value="1"/>
</dbReference>
<dbReference type="Gene3D" id="1.10.1200.60">
    <property type="match status" value="1"/>
</dbReference>
<dbReference type="InterPro" id="IPR023638">
    <property type="entry name" value="Ribosomal_eL19_CS"/>
</dbReference>
<feature type="region of interest" description="Disordered" evidence="9">
    <location>
        <begin position="45"/>
        <end position="99"/>
    </location>
</feature>
<evidence type="ECO:0000256" key="5">
    <source>
        <dbReference type="ARBA" id="ARBA00022980"/>
    </source>
</evidence>
<keyword evidence="6 7" id="KW-0687">Ribonucleoprotein</keyword>
<dbReference type="InterPro" id="IPR039547">
    <property type="entry name" value="Ribosomal_eL19"/>
</dbReference>
<dbReference type="InterPro" id="IPR057259">
    <property type="entry name" value="Ribosomal_L19e"/>
</dbReference>
<evidence type="ECO:0000256" key="2">
    <source>
        <dbReference type="ARBA" id="ARBA00011838"/>
    </source>
</evidence>
<keyword evidence="4 7" id="KW-0694">RNA-binding</keyword>
<comment type="function">
    <text evidence="7">Binds to the 23S rRNA.</text>
</comment>
<keyword evidence="5 7" id="KW-0689">Ribosomal protein</keyword>
<name>A0A368NEI4_9EURY</name>
<evidence type="ECO:0000256" key="9">
    <source>
        <dbReference type="SAM" id="MobiDB-lite"/>
    </source>
</evidence>
<keyword evidence="3 7" id="KW-0699">rRNA-binding</keyword>
<evidence type="ECO:0000313" key="11">
    <source>
        <dbReference type="EMBL" id="RCU48075.1"/>
    </source>
</evidence>
<dbReference type="Proteomes" id="UP000252189">
    <property type="component" value="Unassembled WGS sequence"/>
</dbReference>